<dbReference type="AlphaFoldDB" id="A0A383UIK5"/>
<feature type="compositionally biased region" description="Polar residues" evidence="1">
    <location>
        <begin position="103"/>
        <end position="124"/>
    </location>
</feature>
<feature type="compositionally biased region" description="Polar residues" evidence="1">
    <location>
        <begin position="225"/>
        <end position="243"/>
    </location>
</feature>
<reference evidence="3 4" key="1">
    <citation type="submission" date="2017-11" db="EMBL/GenBank/DDBJ databases">
        <authorList>
            <person name="Kracher B."/>
        </authorList>
    </citation>
    <scope>NUCLEOTIDE SEQUENCE [LARGE SCALE GENOMIC DNA]</scope>
    <source>
        <strain evidence="3 4">RACE1</strain>
    </source>
</reference>
<dbReference type="Proteomes" id="UP000275772">
    <property type="component" value="Unassembled WGS sequence"/>
</dbReference>
<keyword evidence="2" id="KW-1133">Transmembrane helix</keyword>
<keyword evidence="2" id="KW-0472">Membrane</keyword>
<protein>
    <submittedName>
        <fullName evidence="3">Uncharacterized protein</fullName>
    </submittedName>
</protein>
<accession>A0A383UIK5</accession>
<keyword evidence="2" id="KW-0812">Transmembrane</keyword>
<gene>
    <name evidence="3" type="ORF">BLGHR1_10141</name>
</gene>
<feature type="transmembrane region" description="Helical" evidence="2">
    <location>
        <begin position="12"/>
        <end position="33"/>
    </location>
</feature>
<evidence type="ECO:0000256" key="1">
    <source>
        <dbReference type="SAM" id="MobiDB-lite"/>
    </source>
</evidence>
<evidence type="ECO:0000256" key="2">
    <source>
        <dbReference type="SAM" id="Phobius"/>
    </source>
</evidence>
<proteinExistence type="predicted"/>
<feature type="region of interest" description="Disordered" evidence="1">
    <location>
        <begin position="98"/>
        <end position="243"/>
    </location>
</feature>
<dbReference type="VEuPathDB" id="FungiDB:BLGHR1_10141"/>
<sequence length="410" mass="45630">MFFLSWELWQKMTFVLGLGISCVFLLGWIKLLWKVRSEKKHEIVDEEKRTKIRELKISGRSLESRGKPEIPFGVRAIQSGIQVDGIWISNPNTPVPSELNLVSIPNESSDESGSSDQRLSSSTLAPPRLRPKPRVRSLGRPDSYGVRRFPETLQDITEGSVARPTYKPRNSSHLRYADSHESEPEMIEQNDENPSLKKKIQSPRIRVPPRVYMDADSSAADSERNSGTSDESDASLSQDPTTIDESRSLTASGMLSTPSPTLQPLKGSLQRITTTPPLAPNPSDETITFIGEPFAAECTRLLHSEPSQTQKHDDLKFHLTLPFCDRVPSPIMPNELHMNSNTRKVNSGFEVLPAGTFGQLAELSMPTEVAEISNEQREADQKPTEKKTQTKLQKKPRSPTLEQTGLAGGP</sequence>
<feature type="region of interest" description="Disordered" evidence="1">
    <location>
        <begin position="367"/>
        <end position="410"/>
    </location>
</feature>
<dbReference type="PANTHER" id="PTHR40623">
    <property type="entry name" value="INTEGRAL MEMBRANE PROTEIN"/>
    <property type="match status" value="1"/>
</dbReference>
<organism evidence="3 4">
    <name type="scientific">Blumeria hordei</name>
    <name type="common">Barley powdery mildew</name>
    <name type="synonym">Blumeria graminis f. sp. hordei</name>
    <dbReference type="NCBI Taxonomy" id="2867405"/>
    <lineage>
        <taxon>Eukaryota</taxon>
        <taxon>Fungi</taxon>
        <taxon>Dikarya</taxon>
        <taxon>Ascomycota</taxon>
        <taxon>Pezizomycotina</taxon>
        <taxon>Leotiomycetes</taxon>
        <taxon>Erysiphales</taxon>
        <taxon>Erysiphaceae</taxon>
        <taxon>Blumeria</taxon>
    </lineage>
</organism>
<dbReference type="EMBL" id="UNSH01000001">
    <property type="protein sequence ID" value="SZE99390.1"/>
    <property type="molecule type" value="Genomic_DNA"/>
</dbReference>
<evidence type="ECO:0000313" key="4">
    <source>
        <dbReference type="Proteomes" id="UP000275772"/>
    </source>
</evidence>
<dbReference type="PANTHER" id="PTHR40623:SF2">
    <property type="entry name" value="INTEGRAL MEMBRANE PROTEIN"/>
    <property type="match status" value="1"/>
</dbReference>
<feature type="compositionally biased region" description="Basic and acidic residues" evidence="1">
    <location>
        <begin position="374"/>
        <end position="388"/>
    </location>
</feature>
<name>A0A383UIK5_BLUHO</name>
<evidence type="ECO:0000313" key="3">
    <source>
        <dbReference type="EMBL" id="SZE99390.1"/>
    </source>
</evidence>